<sequence length="348" mass="37340">MATPNPLEGTHRATPPPRVSQKTFHIAGILTTVHGLDELSSPSQPVACLWLLNPRLQTQECMAPIAAQAITAWNKRLQSGGGGAGQAKGLIAVSFDQRNHGTRKVDALSNEAWRSGNPRHAQDMFSIYHGTANDTSLLLTYLAAYIEPEITQNLVLGISLGGHATWLVALHDPRITTAVSIIGCPDYTSLMVQRAEKSKLQTWTSSEPPGSRLIGSADFPRALVEAVALYDPAGLLMGGIANPDALTAAEKQELGSKLNSRLRGKRILNLSGGADKLVPYACGEKFLKFLKKFVKEEAPALGLELEDLIFNGVGHETTPAMAERAVNFICDSIASEKPSSSSVRESKI</sequence>
<dbReference type="PANTHER" id="PTHR47381">
    <property type="entry name" value="ALPHA/BETA-HYDROLASES SUPERFAMILY PROTEIN"/>
    <property type="match status" value="1"/>
</dbReference>
<dbReference type="AlphaFoldDB" id="A0A5N5D0J2"/>
<gene>
    <name evidence="1" type="ORF">DBV05_g10227</name>
</gene>
<dbReference type="Proteomes" id="UP000325902">
    <property type="component" value="Unassembled WGS sequence"/>
</dbReference>
<organism evidence="1 2">
    <name type="scientific">Lasiodiplodia theobromae</name>
    <dbReference type="NCBI Taxonomy" id="45133"/>
    <lineage>
        <taxon>Eukaryota</taxon>
        <taxon>Fungi</taxon>
        <taxon>Dikarya</taxon>
        <taxon>Ascomycota</taxon>
        <taxon>Pezizomycotina</taxon>
        <taxon>Dothideomycetes</taxon>
        <taxon>Dothideomycetes incertae sedis</taxon>
        <taxon>Botryosphaeriales</taxon>
        <taxon>Botryosphaeriaceae</taxon>
        <taxon>Lasiodiplodia</taxon>
    </lineage>
</organism>
<accession>A0A5N5D0J2</accession>
<dbReference type="OrthoDB" id="2152248at2759"/>
<evidence type="ECO:0000313" key="1">
    <source>
        <dbReference type="EMBL" id="KAB2571121.1"/>
    </source>
</evidence>
<comment type="caution">
    <text evidence="1">The sequence shown here is derived from an EMBL/GenBank/DDBJ whole genome shotgun (WGS) entry which is preliminary data.</text>
</comment>
<evidence type="ECO:0000313" key="2">
    <source>
        <dbReference type="Proteomes" id="UP000325902"/>
    </source>
</evidence>
<protein>
    <recommendedName>
        <fullName evidence="3">AB hydrolase-1 domain-containing protein</fullName>
    </recommendedName>
</protein>
<dbReference type="PANTHER" id="PTHR47381:SF3">
    <property type="entry name" value="ALPHA_BETA-HYDROLASES SUPERFAMILY PROTEIN"/>
    <property type="match status" value="1"/>
</dbReference>
<keyword evidence="2" id="KW-1185">Reference proteome</keyword>
<evidence type="ECO:0008006" key="3">
    <source>
        <dbReference type="Google" id="ProtNLM"/>
    </source>
</evidence>
<dbReference type="Gene3D" id="3.40.50.1820">
    <property type="entry name" value="alpha/beta hydrolase"/>
    <property type="match status" value="1"/>
</dbReference>
<proteinExistence type="predicted"/>
<dbReference type="EMBL" id="VCHE01000111">
    <property type="protein sequence ID" value="KAB2571121.1"/>
    <property type="molecule type" value="Genomic_DNA"/>
</dbReference>
<dbReference type="SUPFAM" id="SSF53474">
    <property type="entry name" value="alpha/beta-Hydrolases"/>
    <property type="match status" value="1"/>
</dbReference>
<reference evidence="1 2" key="1">
    <citation type="journal article" date="2019" name="Sci. Rep.">
        <title>A multi-omics analysis of the grapevine pathogen Lasiodiplodia theobromae reveals that temperature affects the expression of virulence- and pathogenicity-related genes.</title>
        <authorList>
            <person name="Felix C."/>
            <person name="Meneses R."/>
            <person name="Goncalves M.F.M."/>
            <person name="Tilleman L."/>
            <person name="Duarte A.S."/>
            <person name="Jorrin-Novo J.V."/>
            <person name="Van de Peer Y."/>
            <person name="Deforce D."/>
            <person name="Van Nieuwerburgh F."/>
            <person name="Esteves A.C."/>
            <person name="Alves A."/>
        </authorList>
    </citation>
    <scope>NUCLEOTIDE SEQUENCE [LARGE SCALE GENOMIC DNA]</scope>
    <source>
        <strain evidence="1 2">LA-SOL3</strain>
    </source>
</reference>
<dbReference type="InterPro" id="IPR029058">
    <property type="entry name" value="AB_hydrolase_fold"/>
</dbReference>
<name>A0A5N5D0J2_9PEZI</name>